<dbReference type="InterPro" id="IPR001781">
    <property type="entry name" value="Znf_LIM"/>
</dbReference>
<dbReference type="PANTHER" id="PTHR24215:SF35">
    <property type="entry name" value="MUSCLE LIM PROTEIN MLP84B"/>
    <property type="match status" value="1"/>
</dbReference>
<evidence type="ECO:0000256" key="3">
    <source>
        <dbReference type="ARBA" id="ARBA00022737"/>
    </source>
</evidence>
<gene>
    <name evidence="10" type="ORF">BG015_009912</name>
</gene>
<evidence type="ECO:0000313" key="11">
    <source>
        <dbReference type="Proteomes" id="UP000748756"/>
    </source>
</evidence>
<feature type="region of interest" description="Disordered" evidence="8">
    <location>
        <begin position="312"/>
        <end position="465"/>
    </location>
</feature>
<keyword evidence="2 7" id="KW-0479">Metal-binding</keyword>
<evidence type="ECO:0000259" key="9">
    <source>
        <dbReference type="PROSITE" id="PS50023"/>
    </source>
</evidence>
<dbReference type="SMART" id="SM00132">
    <property type="entry name" value="LIM"/>
    <property type="match status" value="2"/>
</dbReference>
<evidence type="ECO:0000256" key="4">
    <source>
        <dbReference type="ARBA" id="ARBA00022833"/>
    </source>
</evidence>
<feature type="compositionally biased region" description="Low complexity" evidence="8">
    <location>
        <begin position="203"/>
        <end position="217"/>
    </location>
</feature>
<dbReference type="AlphaFoldDB" id="A0A9P5V9G3"/>
<keyword evidence="3" id="KW-0677">Repeat</keyword>
<dbReference type="FunFam" id="2.10.110.10:FF:000001">
    <property type="entry name" value="Cysteine and glycine-rich protein 1"/>
    <property type="match status" value="2"/>
</dbReference>
<evidence type="ECO:0000313" key="10">
    <source>
        <dbReference type="EMBL" id="KAF9148357.1"/>
    </source>
</evidence>
<accession>A0A9P5V9G3</accession>
<keyword evidence="6" id="KW-0539">Nucleus</keyword>
<evidence type="ECO:0000256" key="8">
    <source>
        <dbReference type="SAM" id="MobiDB-lite"/>
    </source>
</evidence>
<dbReference type="CDD" id="cd09326">
    <property type="entry name" value="LIM_CRP_like"/>
    <property type="match status" value="2"/>
</dbReference>
<dbReference type="PROSITE" id="PS50023">
    <property type="entry name" value="LIM_DOMAIN_2"/>
    <property type="match status" value="2"/>
</dbReference>
<feature type="compositionally biased region" description="Low complexity" evidence="8">
    <location>
        <begin position="100"/>
        <end position="116"/>
    </location>
</feature>
<dbReference type="GO" id="GO:0030036">
    <property type="term" value="P:actin cytoskeleton organization"/>
    <property type="evidence" value="ECO:0007669"/>
    <property type="project" value="TreeGrafter"/>
</dbReference>
<dbReference type="Pfam" id="PF00412">
    <property type="entry name" value="LIM"/>
    <property type="match status" value="2"/>
</dbReference>
<dbReference type="GO" id="GO:0046872">
    <property type="term" value="F:metal ion binding"/>
    <property type="evidence" value="ECO:0007669"/>
    <property type="project" value="UniProtKB-KW"/>
</dbReference>
<evidence type="ECO:0000256" key="7">
    <source>
        <dbReference type="PROSITE-ProRule" id="PRU00125"/>
    </source>
</evidence>
<proteinExistence type="predicted"/>
<dbReference type="SUPFAM" id="SSF57716">
    <property type="entry name" value="Glucocorticoid receptor-like (DNA-binding domain)"/>
    <property type="match status" value="4"/>
</dbReference>
<dbReference type="PROSITE" id="PS00478">
    <property type="entry name" value="LIM_DOMAIN_1"/>
    <property type="match status" value="2"/>
</dbReference>
<feature type="compositionally biased region" description="Low complexity" evidence="8">
    <location>
        <begin position="249"/>
        <end position="272"/>
    </location>
</feature>
<feature type="compositionally biased region" description="Polar residues" evidence="8">
    <location>
        <begin position="512"/>
        <end position="564"/>
    </location>
</feature>
<feature type="compositionally biased region" description="Basic and acidic residues" evidence="8">
    <location>
        <begin position="413"/>
        <end position="436"/>
    </location>
</feature>
<dbReference type="EMBL" id="JAAAUQ010000671">
    <property type="protein sequence ID" value="KAF9148357.1"/>
    <property type="molecule type" value="Genomic_DNA"/>
</dbReference>
<organism evidence="10 11">
    <name type="scientific">Linnemannia schmuckeri</name>
    <dbReference type="NCBI Taxonomy" id="64567"/>
    <lineage>
        <taxon>Eukaryota</taxon>
        <taxon>Fungi</taxon>
        <taxon>Fungi incertae sedis</taxon>
        <taxon>Mucoromycota</taxon>
        <taxon>Mortierellomycotina</taxon>
        <taxon>Mortierellomycetes</taxon>
        <taxon>Mortierellales</taxon>
        <taxon>Mortierellaceae</taxon>
        <taxon>Linnemannia</taxon>
    </lineage>
</organism>
<dbReference type="GO" id="GO:0005737">
    <property type="term" value="C:cytoplasm"/>
    <property type="evidence" value="ECO:0007669"/>
    <property type="project" value="TreeGrafter"/>
</dbReference>
<comment type="subcellular location">
    <subcellularLocation>
        <location evidence="1">Nucleus</location>
    </subcellularLocation>
</comment>
<feature type="region of interest" description="Disordered" evidence="8">
    <location>
        <begin position="198"/>
        <end position="272"/>
    </location>
</feature>
<dbReference type="GO" id="GO:0005634">
    <property type="term" value="C:nucleus"/>
    <property type="evidence" value="ECO:0007669"/>
    <property type="project" value="UniProtKB-SubCell"/>
</dbReference>
<evidence type="ECO:0000256" key="2">
    <source>
        <dbReference type="ARBA" id="ARBA00022723"/>
    </source>
</evidence>
<dbReference type="PANTHER" id="PTHR24215">
    <property type="entry name" value="RHO-GTPASE-ACTIVATING PROTEIN LRG1"/>
    <property type="match status" value="1"/>
</dbReference>
<keyword evidence="4 7" id="KW-0862">Zinc</keyword>
<feature type="region of interest" description="Disordered" evidence="8">
    <location>
        <begin position="477"/>
        <end position="585"/>
    </location>
</feature>
<dbReference type="OrthoDB" id="8062037at2759"/>
<reference evidence="10" key="1">
    <citation type="journal article" date="2020" name="Fungal Divers.">
        <title>Resolving the Mortierellaceae phylogeny through synthesis of multi-gene phylogenetics and phylogenomics.</title>
        <authorList>
            <person name="Vandepol N."/>
            <person name="Liber J."/>
            <person name="Desiro A."/>
            <person name="Na H."/>
            <person name="Kennedy M."/>
            <person name="Barry K."/>
            <person name="Grigoriev I.V."/>
            <person name="Miller A.N."/>
            <person name="O'Donnell K."/>
            <person name="Stajich J.E."/>
            <person name="Bonito G."/>
        </authorList>
    </citation>
    <scope>NUCLEOTIDE SEQUENCE</scope>
    <source>
        <strain evidence="10">NRRL 6426</strain>
    </source>
</reference>
<feature type="compositionally biased region" description="Low complexity" evidence="8">
    <location>
        <begin position="313"/>
        <end position="322"/>
    </location>
</feature>
<feature type="compositionally biased region" description="Polar residues" evidence="8">
    <location>
        <begin position="125"/>
        <end position="134"/>
    </location>
</feature>
<sequence>MPPRFVAPVAPKCPRCTKSVYSAEQIIGPNGAAWHKACFTCRECNRRLDSNILGEHEGEAYCKTCHKKMWGPTGYGYASGLLVREDPESQFKQSIGRPPNSTGSQNNDNNNTNTGSYATLDEVVYNNTGGSNLSAGREHNDHSSNNSNIGETEEERRERLTPVNATLKKRNSLDMIREQAEASRRAYDEAHNQRIANKYGKITANSTGGSTASAGSRSDLHVSGNSSNHLHAQSGYISAGSDTSSAFGSTKATTSSPAPSFSSISSTASSQPATKSLFLNQSYRTTSSASTPNYQDAESEYAKSRQALNFQTGAPAPASSGPPSLPKRAPEPVKEPVREPTPTQQYQDEQPVADDDDFKNYMPIRVVARKEEPVPAPAPAPSEASAVEEDEWDAAPAQKQPEQPIYRSQYLRQQDKREQEQREQAQREQEYLERTRTASSAAPAPVSSSSTSSVTSIPTTSARLNHLINETDKLTLKEQEQRHTQPAASAAASADVDEWDEDPTPTMPSKPHNLSYSAARNVSPAATRTWTPTANTASETTSQLSNTNHSRISSAQLNTNTNYASTTSPVSSQTTTPKTSYYRSGGLMTPKKMTASFGGGGDICPRCQKMVYHAESALAPGGAKYHKLCLRCVECSKSLDSTNMTDRQGTPYCKACYSKAWGAKGYGYGSGASMLHTEL</sequence>
<keyword evidence="5 7" id="KW-0440">LIM domain</keyword>
<feature type="compositionally biased region" description="Basic and acidic residues" evidence="8">
    <location>
        <begin position="328"/>
        <end position="338"/>
    </location>
</feature>
<comment type="caution">
    <text evidence="10">The sequence shown here is derived from an EMBL/GenBank/DDBJ whole genome shotgun (WGS) entry which is preliminary data.</text>
</comment>
<feature type="region of interest" description="Disordered" evidence="8">
    <location>
        <begin position="88"/>
        <end position="161"/>
    </location>
</feature>
<evidence type="ECO:0000256" key="1">
    <source>
        <dbReference type="ARBA" id="ARBA00004123"/>
    </source>
</evidence>
<feature type="domain" description="LIM zinc-binding" evidence="9">
    <location>
        <begin position="602"/>
        <end position="663"/>
    </location>
</feature>
<dbReference type="Gene3D" id="2.10.110.10">
    <property type="entry name" value="Cysteine Rich Protein"/>
    <property type="match status" value="2"/>
</dbReference>
<feature type="domain" description="LIM zinc-binding" evidence="9">
    <location>
        <begin position="11"/>
        <end position="72"/>
    </location>
</feature>
<keyword evidence="11" id="KW-1185">Reference proteome</keyword>
<name>A0A9P5V9G3_9FUNG</name>
<feature type="compositionally biased region" description="Low complexity" evidence="8">
    <location>
        <begin position="565"/>
        <end position="580"/>
    </location>
</feature>
<evidence type="ECO:0000256" key="5">
    <source>
        <dbReference type="ARBA" id="ARBA00023038"/>
    </source>
</evidence>
<dbReference type="Proteomes" id="UP000748756">
    <property type="component" value="Unassembled WGS sequence"/>
</dbReference>
<feature type="compositionally biased region" description="Low complexity" evidence="8">
    <location>
        <begin position="437"/>
        <end position="462"/>
    </location>
</feature>
<evidence type="ECO:0000256" key="6">
    <source>
        <dbReference type="ARBA" id="ARBA00023242"/>
    </source>
</evidence>
<protein>
    <recommendedName>
        <fullName evidence="9">LIM zinc-binding domain-containing protein</fullName>
    </recommendedName>
</protein>